<dbReference type="GO" id="GO:0004563">
    <property type="term" value="F:beta-N-acetylhexosaminidase activity"/>
    <property type="evidence" value="ECO:0007669"/>
    <property type="project" value="UniProtKB-EC"/>
</dbReference>
<dbReference type="GO" id="GO:0005975">
    <property type="term" value="P:carbohydrate metabolic process"/>
    <property type="evidence" value="ECO:0007669"/>
    <property type="project" value="InterPro"/>
</dbReference>
<evidence type="ECO:0000256" key="5">
    <source>
        <dbReference type="ARBA" id="ARBA00023295"/>
    </source>
</evidence>
<reference evidence="7 8" key="1">
    <citation type="journal article" date="2016" name="Front. Microbiol.">
        <title>Comparative Genomic Analysis Reveals a Diverse Repertoire of Genes Involved in Prokaryote-Eukaryote Interactions within the Pseudovibrio Genus.</title>
        <authorList>
            <person name="Romano S."/>
            <person name="Fernandez-Guerra A."/>
            <person name="Reen F.J."/>
            <person name="Glockner F.O."/>
            <person name="Crowley S.P."/>
            <person name="O'Sullivan O."/>
            <person name="Cotter P.D."/>
            <person name="Adams C."/>
            <person name="Dobson A.D."/>
            <person name="O'Gara F."/>
        </authorList>
    </citation>
    <scope>NUCLEOTIDE SEQUENCE [LARGE SCALE GENOMIC DNA]</scope>
    <source>
        <strain evidence="7 8">Ad2</strain>
    </source>
</reference>
<name>A0A165YQY5_9HYPH</name>
<dbReference type="PANTHER" id="PTHR30480">
    <property type="entry name" value="BETA-HEXOSAMINIDASE-RELATED"/>
    <property type="match status" value="1"/>
</dbReference>
<dbReference type="EMBL" id="LMCB01000016">
    <property type="protein sequence ID" value="KZL19138.1"/>
    <property type="molecule type" value="Genomic_DNA"/>
</dbReference>
<evidence type="ECO:0000256" key="1">
    <source>
        <dbReference type="ARBA" id="ARBA00001231"/>
    </source>
</evidence>
<dbReference type="InterPro" id="IPR001764">
    <property type="entry name" value="Glyco_hydro_3_N"/>
</dbReference>
<evidence type="ECO:0000256" key="2">
    <source>
        <dbReference type="ARBA" id="ARBA00005336"/>
    </source>
</evidence>
<evidence type="ECO:0000259" key="6">
    <source>
        <dbReference type="Pfam" id="PF00933"/>
    </source>
</evidence>
<comment type="caution">
    <text evidence="7">The sequence shown here is derived from an EMBL/GenBank/DDBJ whole genome shotgun (WGS) entry which is preliminary data.</text>
</comment>
<dbReference type="GO" id="GO:0009254">
    <property type="term" value="P:peptidoglycan turnover"/>
    <property type="evidence" value="ECO:0007669"/>
    <property type="project" value="TreeGrafter"/>
</dbReference>
<keyword evidence="8" id="KW-1185">Reference proteome</keyword>
<evidence type="ECO:0000313" key="8">
    <source>
        <dbReference type="Proteomes" id="UP000076577"/>
    </source>
</evidence>
<dbReference type="PATRIC" id="fig|989403.3.peg.2346"/>
<keyword evidence="5 7" id="KW-0326">Glycosidase</keyword>
<comment type="catalytic activity">
    <reaction evidence="1">
        <text>Hydrolysis of terminal non-reducing N-acetyl-D-hexosamine residues in N-acetyl-beta-D-hexosaminides.</text>
        <dbReference type="EC" id="3.2.1.52"/>
    </reaction>
</comment>
<dbReference type="SUPFAM" id="SSF51445">
    <property type="entry name" value="(Trans)glycosidases"/>
    <property type="match status" value="1"/>
</dbReference>
<protein>
    <recommendedName>
        <fullName evidence="3">beta-N-acetylhexosaminidase</fullName>
        <ecNumber evidence="3">3.2.1.52</ecNumber>
    </recommendedName>
</protein>
<accession>A0A165YQY5</accession>
<dbReference type="InterPro" id="IPR017853">
    <property type="entry name" value="GH"/>
</dbReference>
<proteinExistence type="inferred from homology"/>
<dbReference type="EC" id="3.2.1.52" evidence="3"/>
<dbReference type="NCBIfam" id="NF003740">
    <property type="entry name" value="PRK05337.1"/>
    <property type="match status" value="1"/>
</dbReference>
<dbReference type="PANTHER" id="PTHR30480:SF13">
    <property type="entry name" value="BETA-HEXOSAMINIDASE"/>
    <property type="match status" value="1"/>
</dbReference>
<dbReference type="AlphaFoldDB" id="A0A165YQY5"/>
<dbReference type="RefSeq" id="WP_068005763.1">
    <property type="nucleotide sequence ID" value="NZ_FOFM01000008.1"/>
</dbReference>
<gene>
    <name evidence="7" type="primary">nagZ</name>
    <name evidence="7" type="ORF">PsAD2_02197</name>
</gene>
<dbReference type="InterPro" id="IPR050226">
    <property type="entry name" value="NagZ_Beta-hexosaminidase"/>
</dbReference>
<evidence type="ECO:0000256" key="3">
    <source>
        <dbReference type="ARBA" id="ARBA00012663"/>
    </source>
</evidence>
<organism evidence="7 8">
    <name type="scientific">Pseudovibrio axinellae</name>
    <dbReference type="NCBI Taxonomy" id="989403"/>
    <lineage>
        <taxon>Bacteria</taxon>
        <taxon>Pseudomonadati</taxon>
        <taxon>Pseudomonadota</taxon>
        <taxon>Alphaproteobacteria</taxon>
        <taxon>Hyphomicrobiales</taxon>
        <taxon>Stappiaceae</taxon>
        <taxon>Pseudovibrio</taxon>
    </lineage>
</organism>
<feature type="domain" description="Glycoside hydrolase family 3 N-terminal" evidence="6">
    <location>
        <begin position="17"/>
        <end position="313"/>
    </location>
</feature>
<dbReference type="InterPro" id="IPR036962">
    <property type="entry name" value="Glyco_hydro_3_N_sf"/>
</dbReference>
<dbReference type="Pfam" id="PF00933">
    <property type="entry name" value="Glyco_hydro_3"/>
    <property type="match status" value="1"/>
</dbReference>
<evidence type="ECO:0000256" key="4">
    <source>
        <dbReference type="ARBA" id="ARBA00022801"/>
    </source>
</evidence>
<sequence length="342" mass="37128">MFLKSFISGCFGPELSAEDKAFFRDQNPVGLILFARNMETPGQIRRLCDDFREAVGRADAPVFIDQEGGRVQRFGAPHVPVYPAAGEIARLYRQDEAGAKRAAYLHALLIGLDLVDLGLSGNCIPCLDMPVDGASDIIGLRAYGCDAQLVSVLGRAAMDGCLAAGVMPVMKHMPGHGHALVDSHLSLPRVSCTLEELEARDLLPFQHLRDCPMGMTAHIVFSEIDKDHPVTQSSHAIQRVIREAIGFDGVLISDDISMKALGGDLKGRVEKIVAAGCDLVLHCNGELDEMKQVAACVPEVNGKRLERLEAAMARNTQVFNGDETHLRTEFDELCAAARRIDA</sequence>
<dbReference type="Gene3D" id="3.20.20.300">
    <property type="entry name" value="Glycoside hydrolase, family 3, N-terminal domain"/>
    <property type="match status" value="1"/>
</dbReference>
<comment type="similarity">
    <text evidence="2">Belongs to the glycosyl hydrolase 3 family.</text>
</comment>
<evidence type="ECO:0000313" key="7">
    <source>
        <dbReference type="EMBL" id="KZL19138.1"/>
    </source>
</evidence>
<dbReference type="Proteomes" id="UP000076577">
    <property type="component" value="Unassembled WGS sequence"/>
</dbReference>
<keyword evidence="4 7" id="KW-0378">Hydrolase</keyword>
<dbReference type="OrthoDB" id="9786661at2"/>
<dbReference type="STRING" id="989403.SAMN05421798_108113"/>